<sequence length="87" mass="9228">MASFSSAISNPRHRLIVSPNALPHDANFNKPFVSLTILTGLKNDGLLGYSNLFCLGLHLGACLSSPGTWSVIMTVSSPASEIMDPVK</sequence>
<reference evidence="1" key="1">
    <citation type="submission" date="2023-07" db="EMBL/GenBank/DDBJ databases">
        <title>draft genome sequence of fig (Ficus carica).</title>
        <authorList>
            <person name="Takahashi T."/>
            <person name="Nishimura K."/>
        </authorList>
    </citation>
    <scope>NUCLEOTIDE SEQUENCE</scope>
</reference>
<organism evidence="1 2">
    <name type="scientific">Ficus carica</name>
    <name type="common">Common fig</name>
    <dbReference type="NCBI Taxonomy" id="3494"/>
    <lineage>
        <taxon>Eukaryota</taxon>
        <taxon>Viridiplantae</taxon>
        <taxon>Streptophyta</taxon>
        <taxon>Embryophyta</taxon>
        <taxon>Tracheophyta</taxon>
        <taxon>Spermatophyta</taxon>
        <taxon>Magnoliopsida</taxon>
        <taxon>eudicotyledons</taxon>
        <taxon>Gunneridae</taxon>
        <taxon>Pentapetalae</taxon>
        <taxon>rosids</taxon>
        <taxon>fabids</taxon>
        <taxon>Rosales</taxon>
        <taxon>Moraceae</taxon>
        <taxon>Ficeae</taxon>
        <taxon>Ficus</taxon>
    </lineage>
</organism>
<proteinExistence type="predicted"/>
<gene>
    <name evidence="1" type="ORF">TIFTF001_025246</name>
</gene>
<accession>A0AA88AQY0</accession>
<dbReference type="Proteomes" id="UP001187192">
    <property type="component" value="Unassembled WGS sequence"/>
</dbReference>
<evidence type="ECO:0000313" key="1">
    <source>
        <dbReference type="EMBL" id="GMN56122.1"/>
    </source>
</evidence>
<protein>
    <submittedName>
        <fullName evidence="1">Uncharacterized protein</fullName>
    </submittedName>
</protein>
<keyword evidence="2" id="KW-1185">Reference proteome</keyword>
<comment type="caution">
    <text evidence="1">The sequence shown here is derived from an EMBL/GenBank/DDBJ whole genome shotgun (WGS) entry which is preliminary data.</text>
</comment>
<dbReference type="AlphaFoldDB" id="A0AA88AQY0"/>
<dbReference type="Gramene" id="FCD_00027448-RA">
    <property type="protein sequence ID" value="FCD_00027448-RA:cds"/>
    <property type="gene ID" value="FCD_00027448"/>
</dbReference>
<evidence type="ECO:0000313" key="2">
    <source>
        <dbReference type="Proteomes" id="UP001187192"/>
    </source>
</evidence>
<dbReference type="EMBL" id="BTGU01000061">
    <property type="protein sequence ID" value="GMN56122.1"/>
    <property type="molecule type" value="Genomic_DNA"/>
</dbReference>
<name>A0AA88AQY0_FICCA</name>